<dbReference type="InterPro" id="IPR036259">
    <property type="entry name" value="MFS_trans_sf"/>
</dbReference>
<comment type="subcellular location">
    <subcellularLocation>
        <location evidence="1">Membrane</location>
        <topology evidence="1">Multi-pass membrane protein</topology>
    </subcellularLocation>
</comment>
<reference evidence="9" key="1">
    <citation type="journal article" date="2020" name="J Insects Food Feed">
        <title>The yellow mealworm (Tenebrio molitor) genome: a resource for the emerging insects as food and feed industry.</title>
        <authorList>
            <person name="Eriksson T."/>
            <person name="Andere A."/>
            <person name="Kelstrup H."/>
            <person name="Emery V."/>
            <person name="Picard C."/>
        </authorList>
    </citation>
    <scope>NUCLEOTIDE SEQUENCE</scope>
    <source>
        <strain evidence="9">Stoneville</strain>
        <tissue evidence="9">Whole head</tissue>
    </source>
</reference>
<dbReference type="GO" id="GO:0016020">
    <property type="term" value="C:membrane"/>
    <property type="evidence" value="ECO:0007669"/>
    <property type="project" value="UniProtKB-SubCell"/>
</dbReference>
<evidence type="ECO:0000256" key="1">
    <source>
        <dbReference type="ARBA" id="ARBA00004141"/>
    </source>
</evidence>
<proteinExistence type="predicted"/>
<gene>
    <name evidence="9" type="ORF">GEV33_011986</name>
</gene>
<dbReference type="InterPro" id="IPR011701">
    <property type="entry name" value="MFS"/>
</dbReference>
<dbReference type="AlphaFoldDB" id="A0A8J6HAF7"/>
<feature type="transmembrane region" description="Helical" evidence="7">
    <location>
        <begin position="384"/>
        <end position="404"/>
    </location>
</feature>
<dbReference type="EMBL" id="JABDTM020027252">
    <property type="protein sequence ID" value="KAH0810807.1"/>
    <property type="molecule type" value="Genomic_DNA"/>
</dbReference>
<dbReference type="GO" id="GO:0015293">
    <property type="term" value="F:symporter activity"/>
    <property type="evidence" value="ECO:0007669"/>
    <property type="project" value="UniProtKB-KW"/>
</dbReference>
<evidence type="ECO:0000313" key="10">
    <source>
        <dbReference type="Proteomes" id="UP000719412"/>
    </source>
</evidence>
<evidence type="ECO:0000256" key="7">
    <source>
        <dbReference type="SAM" id="Phobius"/>
    </source>
</evidence>
<evidence type="ECO:0000256" key="3">
    <source>
        <dbReference type="ARBA" id="ARBA00022692"/>
    </source>
</evidence>
<keyword evidence="6 7" id="KW-0472">Membrane</keyword>
<feature type="transmembrane region" description="Helical" evidence="7">
    <location>
        <begin position="217"/>
        <end position="236"/>
    </location>
</feature>
<dbReference type="Proteomes" id="UP000719412">
    <property type="component" value="Unassembled WGS sequence"/>
</dbReference>
<feature type="transmembrane region" description="Helical" evidence="7">
    <location>
        <begin position="281"/>
        <end position="302"/>
    </location>
</feature>
<comment type="caution">
    <text evidence="9">The sequence shown here is derived from an EMBL/GenBank/DDBJ whole genome shotgun (WGS) entry which is preliminary data.</text>
</comment>
<keyword evidence="2" id="KW-0813">Transport</keyword>
<reference evidence="9" key="2">
    <citation type="submission" date="2021-08" db="EMBL/GenBank/DDBJ databases">
        <authorList>
            <person name="Eriksson T."/>
        </authorList>
    </citation>
    <scope>NUCLEOTIDE SEQUENCE</scope>
    <source>
        <strain evidence="9">Stoneville</strain>
        <tissue evidence="9">Whole head</tissue>
    </source>
</reference>
<keyword evidence="10" id="KW-1185">Reference proteome</keyword>
<dbReference type="FunFam" id="1.20.1250.20:FF:000003">
    <property type="entry name" value="Solute carrier family 17 member 3"/>
    <property type="match status" value="1"/>
</dbReference>
<dbReference type="GO" id="GO:0006820">
    <property type="term" value="P:monoatomic anion transport"/>
    <property type="evidence" value="ECO:0007669"/>
    <property type="project" value="TreeGrafter"/>
</dbReference>
<keyword evidence="4" id="KW-0769">Symport</keyword>
<feature type="transmembrane region" description="Helical" evidence="7">
    <location>
        <begin position="323"/>
        <end position="343"/>
    </location>
</feature>
<feature type="transmembrane region" description="Helical" evidence="7">
    <location>
        <begin position="411"/>
        <end position="437"/>
    </location>
</feature>
<feature type="transmembrane region" description="Helical" evidence="7">
    <location>
        <begin position="152"/>
        <end position="178"/>
    </location>
</feature>
<dbReference type="Gene3D" id="1.20.1250.20">
    <property type="entry name" value="MFS general substrate transporter like domains"/>
    <property type="match status" value="2"/>
</dbReference>
<keyword evidence="3 7" id="KW-0812">Transmembrane</keyword>
<organism evidence="9 10">
    <name type="scientific">Tenebrio molitor</name>
    <name type="common">Yellow mealworm beetle</name>
    <dbReference type="NCBI Taxonomy" id="7067"/>
    <lineage>
        <taxon>Eukaryota</taxon>
        <taxon>Metazoa</taxon>
        <taxon>Ecdysozoa</taxon>
        <taxon>Arthropoda</taxon>
        <taxon>Hexapoda</taxon>
        <taxon>Insecta</taxon>
        <taxon>Pterygota</taxon>
        <taxon>Neoptera</taxon>
        <taxon>Endopterygota</taxon>
        <taxon>Coleoptera</taxon>
        <taxon>Polyphaga</taxon>
        <taxon>Cucujiformia</taxon>
        <taxon>Tenebrionidae</taxon>
        <taxon>Tenebrio</taxon>
    </lineage>
</organism>
<evidence type="ECO:0000259" key="8">
    <source>
        <dbReference type="PROSITE" id="PS50850"/>
    </source>
</evidence>
<dbReference type="SUPFAM" id="SSF103473">
    <property type="entry name" value="MFS general substrate transporter"/>
    <property type="match status" value="1"/>
</dbReference>
<name>A0A8J6HAF7_TENMO</name>
<keyword evidence="5 7" id="KW-1133">Transmembrane helix</keyword>
<dbReference type="PROSITE" id="PS50850">
    <property type="entry name" value="MFS"/>
    <property type="match status" value="1"/>
</dbReference>
<sequence length="526" mass="58541">MESEDDRRSGCTHCSIPRRFVMVFLASCVGLMNNPARDSLNVAKRYFIDINILNATKLTGRSEDCKHLGPTLSIELPQKIIGTKTFKWDPSSHVPLSAIFLGSYMVSHVPSGVVSDKYGAKHVIETSLVLTSVCLIFTPVLVHTVERNPIGLYLVTLVTGLAQGLTVPAMASFLAHWAPARERGTLVCIALGGLFSGTIINNLATESMIIACDDWSVPFYVYGGMGLGLFLIWHLIVYSNPHLDPHITSKERLYLDIQMKGTVDHKNKTIPVCQIFTSLQVWSLSMVISVALWHWVFIAGNLPRFMNDVWKFHIRKSKMWASAPFAMMVVMGLGFGVLSDWLINNRYVNVVTMRKVCTNVGCMGPAVYMLTASYAGCHRALSEVLVMIALGLMGVTLAGCRLVVFDLSPNYAGFLVAFCNLPGFIASTFTPAVVHAFLPNGTVNEYKQIFFFLFLLLALANFVFVVICDVKLKKWNQPERPQKPAINLSTEVWWCVVVLKPAVNTKKKWKQIGKFCVQKFCINVSR</sequence>
<feature type="domain" description="Major facilitator superfamily (MFS) profile" evidence="8">
    <location>
        <begin position="22"/>
        <end position="473"/>
    </location>
</feature>
<feature type="transmembrane region" description="Helical" evidence="7">
    <location>
        <begin position="184"/>
        <end position="205"/>
    </location>
</feature>
<dbReference type="PANTHER" id="PTHR11662">
    <property type="entry name" value="SOLUTE CARRIER FAMILY 17"/>
    <property type="match status" value="1"/>
</dbReference>
<dbReference type="InterPro" id="IPR050382">
    <property type="entry name" value="MFS_Na/Anion_cotransporter"/>
</dbReference>
<evidence type="ECO:0000256" key="5">
    <source>
        <dbReference type="ARBA" id="ARBA00022989"/>
    </source>
</evidence>
<evidence type="ECO:0000256" key="4">
    <source>
        <dbReference type="ARBA" id="ARBA00022847"/>
    </source>
</evidence>
<dbReference type="Pfam" id="PF07690">
    <property type="entry name" value="MFS_1"/>
    <property type="match status" value="1"/>
</dbReference>
<feature type="transmembrane region" description="Helical" evidence="7">
    <location>
        <begin position="449"/>
        <end position="470"/>
    </location>
</feature>
<protein>
    <recommendedName>
        <fullName evidence="8">Major facilitator superfamily (MFS) profile domain-containing protein</fullName>
    </recommendedName>
</protein>
<dbReference type="InterPro" id="IPR020846">
    <property type="entry name" value="MFS_dom"/>
</dbReference>
<accession>A0A8J6HAF7</accession>
<dbReference type="PANTHER" id="PTHR11662:SF415">
    <property type="entry name" value="AT30085P-RELATED"/>
    <property type="match status" value="1"/>
</dbReference>
<evidence type="ECO:0000256" key="6">
    <source>
        <dbReference type="ARBA" id="ARBA00023136"/>
    </source>
</evidence>
<feature type="transmembrane region" description="Helical" evidence="7">
    <location>
        <begin position="126"/>
        <end position="145"/>
    </location>
</feature>
<evidence type="ECO:0000313" key="9">
    <source>
        <dbReference type="EMBL" id="KAH0810807.1"/>
    </source>
</evidence>
<evidence type="ECO:0000256" key="2">
    <source>
        <dbReference type="ARBA" id="ARBA00022448"/>
    </source>
</evidence>